<evidence type="ECO:0000313" key="3">
    <source>
        <dbReference type="EMBL" id="MDR6839699.1"/>
    </source>
</evidence>
<dbReference type="AlphaFoldDB" id="A0AAJ2F1W6"/>
<evidence type="ECO:0000256" key="1">
    <source>
        <dbReference type="SAM" id="MobiDB-lite"/>
    </source>
</evidence>
<feature type="compositionally biased region" description="Low complexity" evidence="1">
    <location>
        <begin position="19"/>
        <end position="31"/>
    </location>
</feature>
<gene>
    <name evidence="2" type="ORF">J2W88_002998</name>
    <name evidence="3" type="ORF">J2W93_004567</name>
</gene>
<dbReference type="Proteomes" id="UP001249076">
    <property type="component" value="Unassembled WGS sequence"/>
</dbReference>
<feature type="compositionally biased region" description="Basic and acidic residues" evidence="1">
    <location>
        <begin position="95"/>
        <end position="110"/>
    </location>
</feature>
<comment type="caution">
    <text evidence="2">The sequence shown here is derived from an EMBL/GenBank/DDBJ whole genome shotgun (WGS) entry which is preliminary data.</text>
</comment>
<name>A0AAJ2F1W6_ACIDE</name>
<evidence type="ECO:0000313" key="4">
    <source>
        <dbReference type="Proteomes" id="UP001249076"/>
    </source>
</evidence>
<feature type="region of interest" description="Disordered" evidence="1">
    <location>
        <begin position="73"/>
        <end position="136"/>
    </location>
</feature>
<protein>
    <submittedName>
        <fullName evidence="2">Phage terminase small subunit</fullName>
    </submittedName>
</protein>
<keyword evidence="4" id="KW-1185">Reference proteome</keyword>
<feature type="region of interest" description="Disordered" evidence="1">
    <location>
        <begin position="1"/>
        <end position="60"/>
    </location>
</feature>
<dbReference type="EMBL" id="JAVDTL010000004">
    <property type="protein sequence ID" value="MDR6767717.1"/>
    <property type="molecule type" value="Genomic_DNA"/>
</dbReference>
<dbReference type="Proteomes" id="UP001253458">
    <property type="component" value="Unassembled WGS sequence"/>
</dbReference>
<feature type="compositionally biased region" description="Low complexity" evidence="1">
    <location>
        <begin position="127"/>
        <end position="136"/>
    </location>
</feature>
<dbReference type="RefSeq" id="WP_209820689.1">
    <property type="nucleotide sequence ID" value="NZ_JAVDTL010000004.1"/>
</dbReference>
<organism evidence="2 5">
    <name type="scientific">Acidovorax delafieldii</name>
    <name type="common">Pseudomonas delafieldii</name>
    <dbReference type="NCBI Taxonomy" id="47920"/>
    <lineage>
        <taxon>Bacteria</taxon>
        <taxon>Pseudomonadati</taxon>
        <taxon>Pseudomonadota</taxon>
        <taxon>Betaproteobacteria</taxon>
        <taxon>Burkholderiales</taxon>
        <taxon>Comamonadaceae</taxon>
        <taxon>Acidovorax</taxon>
    </lineage>
</organism>
<evidence type="ECO:0000313" key="5">
    <source>
        <dbReference type="Proteomes" id="UP001253458"/>
    </source>
</evidence>
<proteinExistence type="predicted"/>
<reference evidence="2 4" key="1">
    <citation type="submission" date="2023-07" db="EMBL/GenBank/DDBJ databases">
        <title>Sorghum-associated microbial communities from plants grown in Nebraska, USA.</title>
        <authorList>
            <person name="Schachtman D."/>
        </authorList>
    </citation>
    <scope>NUCLEOTIDE SEQUENCE</scope>
    <source>
        <strain evidence="3 4">BE105</strain>
        <strain evidence="2">BE69</strain>
    </source>
</reference>
<sequence>MPRGGSRPGAGRKPKAKPQDAPAAKPVVDAAGFKTDAAPENWPFGKEPPKEPDPPEDLSKMTPLEFLLKVMRDEDEDKGRRMQAASLAAPYCHPKKGESTKKAEAEEKAKAAGSGRFATRKGPPGPQLAAAGGKRV</sequence>
<dbReference type="EMBL" id="JAVDTS010000011">
    <property type="protein sequence ID" value="MDR6839699.1"/>
    <property type="molecule type" value="Genomic_DNA"/>
</dbReference>
<evidence type="ECO:0000313" key="2">
    <source>
        <dbReference type="EMBL" id="MDR6767717.1"/>
    </source>
</evidence>
<accession>A0AAJ2F1W6</accession>
<feature type="compositionally biased region" description="Basic and acidic residues" evidence="1">
    <location>
        <begin position="47"/>
        <end position="59"/>
    </location>
</feature>